<reference evidence="2 3" key="1">
    <citation type="submission" date="2018-04" db="EMBL/GenBank/DDBJ databases">
        <title>The genome of golden apple snail Pomacea canaliculata provides insight into stress tolerance and invasive adaptation.</title>
        <authorList>
            <person name="Liu C."/>
            <person name="Liu B."/>
            <person name="Ren Y."/>
            <person name="Zhang Y."/>
            <person name="Wang H."/>
            <person name="Li S."/>
            <person name="Jiang F."/>
            <person name="Yin L."/>
            <person name="Zhang G."/>
            <person name="Qian W."/>
            <person name="Fan W."/>
        </authorList>
    </citation>
    <scope>NUCLEOTIDE SEQUENCE [LARGE SCALE GENOMIC DNA]</scope>
    <source>
        <strain evidence="2">SZHN2017</strain>
        <tissue evidence="2">Muscle</tissue>
    </source>
</reference>
<dbReference type="EMBL" id="PZQS01000002">
    <property type="protein sequence ID" value="PVD35583.1"/>
    <property type="molecule type" value="Genomic_DNA"/>
</dbReference>
<dbReference type="AlphaFoldDB" id="A0A2T7PQ76"/>
<dbReference type="Proteomes" id="UP000245119">
    <property type="component" value="Linkage Group LG2"/>
</dbReference>
<dbReference type="PROSITE" id="PS51257">
    <property type="entry name" value="PROKAR_LIPOPROTEIN"/>
    <property type="match status" value="1"/>
</dbReference>
<comment type="caution">
    <text evidence="2">The sequence shown here is derived from an EMBL/GenBank/DDBJ whole genome shotgun (WGS) entry which is preliminary data.</text>
</comment>
<feature type="region of interest" description="Disordered" evidence="1">
    <location>
        <begin position="58"/>
        <end position="81"/>
    </location>
</feature>
<protein>
    <submittedName>
        <fullName evidence="2">Uncharacterized protein</fullName>
    </submittedName>
</protein>
<keyword evidence="3" id="KW-1185">Reference proteome</keyword>
<name>A0A2T7PQ76_POMCA</name>
<proteinExistence type="predicted"/>
<sequence length="179" mass="19625">MMALVIRFSKNRRSCRMLDDLRALPWTQLSGWSSCKFLEGRGGRGQAPDAVVKETRLSEEAKDSRAAGRMLPQVSAKPPPQPGFHKVRVDWCDSCCAWPEVRCLTPATTQGSGSVSAARGLLGSKPERISTSFGHVLRMAAWICSRGVMIHCHQSTIALATDMWADRRQGTSALAKRVA</sequence>
<evidence type="ECO:0000313" key="3">
    <source>
        <dbReference type="Proteomes" id="UP000245119"/>
    </source>
</evidence>
<evidence type="ECO:0000313" key="2">
    <source>
        <dbReference type="EMBL" id="PVD35583.1"/>
    </source>
</evidence>
<accession>A0A2T7PQ76</accession>
<gene>
    <name evidence="2" type="ORF">C0Q70_02546</name>
</gene>
<evidence type="ECO:0000256" key="1">
    <source>
        <dbReference type="SAM" id="MobiDB-lite"/>
    </source>
</evidence>
<organism evidence="2 3">
    <name type="scientific">Pomacea canaliculata</name>
    <name type="common">Golden apple snail</name>
    <dbReference type="NCBI Taxonomy" id="400727"/>
    <lineage>
        <taxon>Eukaryota</taxon>
        <taxon>Metazoa</taxon>
        <taxon>Spiralia</taxon>
        <taxon>Lophotrochozoa</taxon>
        <taxon>Mollusca</taxon>
        <taxon>Gastropoda</taxon>
        <taxon>Caenogastropoda</taxon>
        <taxon>Architaenioglossa</taxon>
        <taxon>Ampullarioidea</taxon>
        <taxon>Ampullariidae</taxon>
        <taxon>Pomacea</taxon>
    </lineage>
</organism>